<dbReference type="PANTHER" id="PTHR48022">
    <property type="entry name" value="PLASTIDIC GLUCOSE TRANSPORTER 4"/>
    <property type="match status" value="1"/>
</dbReference>
<dbReference type="Pfam" id="PF00083">
    <property type="entry name" value="Sugar_tr"/>
    <property type="match status" value="1"/>
</dbReference>
<evidence type="ECO:0000313" key="6">
    <source>
        <dbReference type="EMBL" id="GMG27678.1"/>
    </source>
</evidence>
<dbReference type="Gene3D" id="1.20.1250.20">
    <property type="entry name" value="MFS general substrate transporter like domains"/>
    <property type="match status" value="1"/>
</dbReference>
<proteinExistence type="predicted"/>
<dbReference type="InterPro" id="IPR036259">
    <property type="entry name" value="MFS_trans_sf"/>
</dbReference>
<sequence length="245" mass="27825">MDVSQFLLWRDVRTPEDHLAGDGCGHRGRSTADYRVYGAPSDHWATSDGRGHRSEDIHSANVSCGVSDHREKQNAHWDSRYQAEMCEGKTRGRLISSEVLFTAVGIVVAYWFDFGMSFVGGPIAWRLPIAMQIVFAIFVIVLVFGLPESPRWLMNHGQEQEAMEVLCAVYNKEQDDEYIVNERRAILSAIELEDAVSKQSFWKIFRNDEVKTGQRVLLAWGIQLMNQVGGINLVVYFVPSKCWIP</sequence>
<keyword evidence="4 5" id="KW-0472">Membrane</keyword>
<feature type="transmembrane region" description="Helical" evidence="5">
    <location>
        <begin position="94"/>
        <end position="112"/>
    </location>
</feature>
<keyword evidence="3 5" id="KW-1133">Transmembrane helix</keyword>
<protein>
    <submittedName>
        <fullName evidence="6">Unnamed protein product</fullName>
    </submittedName>
</protein>
<dbReference type="GO" id="GO:0005351">
    <property type="term" value="F:carbohydrate:proton symporter activity"/>
    <property type="evidence" value="ECO:0007669"/>
    <property type="project" value="TreeGrafter"/>
</dbReference>
<dbReference type="AlphaFoldDB" id="A0AAN4YHR4"/>
<evidence type="ECO:0000256" key="4">
    <source>
        <dbReference type="ARBA" id="ARBA00023136"/>
    </source>
</evidence>
<organism evidence="6 7">
    <name type="scientific">Aspergillus oryzae</name>
    <name type="common">Yellow koji mold</name>
    <dbReference type="NCBI Taxonomy" id="5062"/>
    <lineage>
        <taxon>Eukaryota</taxon>
        <taxon>Fungi</taxon>
        <taxon>Dikarya</taxon>
        <taxon>Ascomycota</taxon>
        <taxon>Pezizomycotina</taxon>
        <taxon>Eurotiomycetes</taxon>
        <taxon>Eurotiomycetidae</taxon>
        <taxon>Eurotiales</taxon>
        <taxon>Aspergillaceae</taxon>
        <taxon>Aspergillus</taxon>
        <taxon>Aspergillus subgen. Circumdati</taxon>
    </lineage>
</organism>
<dbReference type="PANTHER" id="PTHR48022:SF26">
    <property type="entry name" value="MAJOR FACILITATOR SUPERFAMILY (MFS) PROFILE DOMAIN-CONTAINING PROTEIN-RELATED"/>
    <property type="match status" value="1"/>
</dbReference>
<dbReference type="EMBL" id="BSYA01000037">
    <property type="protein sequence ID" value="GMG27678.1"/>
    <property type="molecule type" value="Genomic_DNA"/>
</dbReference>
<accession>A0AAN4YHR4</accession>
<dbReference type="Proteomes" id="UP001165205">
    <property type="component" value="Unassembled WGS sequence"/>
</dbReference>
<reference evidence="6" key="1">
    <citation type="submission" date="2023-04" db="EMBL/GenBank/DDBJ databases">
        <title>Aspergillus oryzae NBRC 4228.</title>
        <authorList>
            <person name="Ichikawa N."/>
            <person name="Sato H."/>
            <person name="Tonouchi N."/>
        </authorList>
    </citation>
    <scope>NUCLEOTIDE SEQUENCE</scope>
    <source>
        <strain evidence="6">NBRC 4228</strain>
    </source>
</reference>
<name>A0AAN4YHR4_ASPOZ</name>
<gene>
    <name evidence="6" type="ORF">Aory04_000426100</name>
</gene>
<dbReference type="InterPro" id="IPR005828">
    <property type="entry name" value="MFS_sugar_transport-like"/>
</dbReference>
<keyword evidence="2 5" id="KW-0812">Transmembrane</keyword>
<evidence type="ECO:0000256" key="5">
    <source>
        <dbReference type="SAM" id="Phobius"/>
    </source>
</evidence>
<evidence type="ECO:0000313" key="7">
    <source>
        <dbReference type="Proteomes" id="UP001165205"/>
    </source>
</evidence>
<evidence type="ECO:0000256" key="1">
    <source>
        <dbReference type="ARBA" id="ARBA00004141"/>
    </source>
</evidence>
<feature type="transmembrane region" description="Helical" evidence="5">
    <location>
        <begin position="124"/>
        <end position="146"/>
    </location>
</feature>
<evidence type="ECO:0000256" key="2">
    <source>
        <dbReference type="ARBA" id="ARBA00022692"/>
    </source>
</evidence>
<evidence type="ECO:0000256" key="3">
    <source>
        <dbReference type="ARBA" id="ARBA00022989"/>
    </source>
</evidence>
<comment type="subcellular location">
    <subcellularLocation>
        <location evidence="1">Membrane</location>
        <topology evidence="1">Multi-pass membrane protein</topology>
    </subcellularLocation>
</comment>
<dbReference type="GO" id="GO:0016020">
    <property type="term" value="C:membrane"/>
    <property type="evidence" value="ECO:0007669"/>
    <property type="project" value="UniProtKB-SubCell"/>
</dbReference>
<dbReference type="InterPro" id="IPR050360">
    <property type="entry name" value="MFS_Sugar_Transporters"/>
</dbReference>
<comment type="caution">
    <text evidence="6">The sequence shown here is derived from an EMBL/GenBank/DDBJ whole genome shotgun (WGS) entry which is preliminary data.</text>
</comment>
<dbReference type="SUPFAM" id="SSF103473">
    <property type="entry name" value="MFS general substrate transporter"/>
    <property type="match status" value="1"/>
</dbReference>